<reference evidence="1 2" key="1">
    <citation type="submission" date="2018-03" db="EMBL/GenBank/DDBJ databases">
        <title>Genomic Encyclopedia of Archaeal and Bacterial Type Strains, Phase II (KMG-II): from individual species to whole genera.</title>
        <authorList>
            <person name="Goeker M."/>
        </authorList>
    </citation>
    <scope>NUCLEOTIDE SEQUENCE [LARGE SCALE GENOMIC DNA]</scope>
    <source>
        <strain evidence="1 2">DSM 44889</strain>
    </source>
</reference>
<organism evidence="1 2">
    <name type="scientific">Quadrisphaera granulorum</name>
    <dbReference type="NCBI Taxonomy" id="317664"/>
    <lineage>
        <taxon>Bacteria</taxon>
        <taxon>Bacillati</taxon>
        <taxon>Actinomycetota</taxon>
        <taxon>Actinomycetes</taxon>
        <taxon>Kineosporiales</taxon>
        <taxon>Kineosporiaceae</taxon>
        <taxon>Quadrisphaera</taxon>
    </lineage>
</organism>
<dbReference type="InterPro" id="IPR045919">
    <property type="entry name" value="DUF6338"/>
</dbReference>
<dbReference type="Proteomes" id="UP000245469">
    <property type="component" value="Unassembled WGS sequence"/>
</dbReference>
<dbReference type="AlphaFoldDB" id="A0A316ADC5"/>
<dbReference type="Pfam" id="PF19865">
    <property type="entry name" value="DUF6338"/>
    <property type="match status" value="1"/>
</dbReference>
<dbReference type="EMBL" id="QGDQ01000005">
    <property type="protein sequence ID" value="PWJ54884.1"/>
    <property type="molecule type" value="Genomic_DNA"/>
</dbReference>
<keyword evidence="2" id="KW-1185">Reference proteome</keyword>
<proteinExistence type="predicted"/>
<sequence length="110" mass="11746">MGATPAPRGWDQLFRTPGLSGLLQLKLTDGQWLVGLWDRASPLNGLPGSYAAGFPHPQDLYLVDTCVIDGDGAVITDDSGHPKLTGVAVLVRWEQVVYAGFLQVSTEGEP</sequence>
<protein>
    <submittedName>
        <fullName evidence="1">Uncharacterized protein</fullName>
    </submittedName>
</protein>
<gene>
    <name evidence="1" type="ORF">BXY45_10591</name>
</gene>
<evidence type="ECO:0000313" key="2">
    <source>
        <dbReference type="Proteomes" id="UP000245469"/>
    </source>
</evidence>
<comment type="caution">
    <text evidence="1">The sequence shown here is derived from an EMBL/GenBank/DDBJ whole genome shotgun (WGS) entry which is preliminary data.</text>
</comment>
<accession>A0A316ADC5</accession>
<evidence type="ECO:0000313" key="1">
    <source>
        <dbReference type="EMBL" id="PWJ54884.1"/>
    </source>
</evidence>
<name>A0A316ADC5_9ACTN</name>